<dbReference type="Pfam" id="PF20736">
    <property type="entry name" value="Glyco_hydro127M"/>
    <property type="match status" value="1"/>
</dbReference>
<dbReference type="Proteomes" id="UP000256977">
    <property type="component" value="Unassembled WGS sequence"/>
</dbReference>
<dbReference type="InterPro" id="IPR049046">
    <property type="entry name" value="Beta-AFase-like_GH127_middle"/>
</dbReference>
<organism evidence="3 4">
    <name type="scientific">Cohnella phaseoli</name>
    <dbReference type="NCBI Taxonomy" id="456490"/>
    <lineage>
        <taxon>Bacteria</taxon>
        <taxon>Bacillati</taxon>
        <taxon>Bacillota</taxon>
        <taxon>Bacilli</taxon>
        <taxon>Bacillales</taxon>
        <taxon>Paenibacillaceae</taxon>
        <taxon>Cohnella</taxon>
    </lineage>
</organism>
<dbReference type="Gene3D" id="1.50.10.20">
    <property type="match status" value="1"/>
</dbReference>
<feature type="domain" description="Non-reducing end beta-L-arabinofuranosidase-like GH127 middle" evidence="2">
    <location>
        <begin position="394"/>
        <end position="485"/>
    </location>
</feature>
<dbReference type="GO" id="GO:0005975">
    <property type="term" value="P:carbohydrate metabolic process"/>
    <property type="evidence" value="ECO:0007669"/>
    <property type="project" value="InterPro"/>
</dbReference>
<dbReference type="PANTHER" id="PTHR43465">
    <property type="entry name" value="DUF1680 DOMAIN PROTEIN (AFU_ORTHOLOGUE AFUA_1G08910)"/>
    <property type="match status" value="1"/>
</dbReference>
<reference evidence="3 4" key="1">
    <citation type="submission" date="2018-07" db="EMBL/GenBank/DDBJ databases">
        <title>Genomic Encyclopedia of Type Strains, Phase III (KMG-III): the genomes of soil and plant-associated and newly described type strains.</title>
        <authorList>
            <person name="Whitman W."/>
        </authorList>
    </citation>
    <scope>NUCLEOTIDE SEQUENCE [LARGE SCALE GENOMIC DNA]</scope>
    <source>
        <strain evidence="3 4">CECT 7287</strain>
    </source>
</reference>
<dbReference type="Pfam" id="PF07944">
    <property type="entry name" value="Beta-AFase-like_GH127_cat"/>
    <property type="match status" value="1"/>
</dbReference>
<dbReference type="RefSeq" id="WP_116059838.1">
    <property type="nucleotide sequence ID" value="NZ_QRDZ01000004.1"/>
</dbReference>
<dbReference type="EMBL" id="QRDZ01000004">
    <property type="protein sequence ID" value="RED85414.1"/>
    <property type="molecule type" value="Genomic_DNA"/>
</dbReference>
<evidence type="ECO:0000259" key="2">
    <source>
        <dbReference type="Pfam" id="PF20736"/>
    </source>
</evidence>
<evidence type="ECO:0008006" key="5">
    <source>
        <dbReference type="Google" id="ProtNLM"/>
    </source>
</evidence>
<evidence type="ECO:0000259" key="1">
    <source>
        <dbReference type="Pfam" id="PF07944"/>
    </source>
</evidence>
<evidence type="ECO:0000313" key="3">
    <source>
        <dbReference type="EMBL" id="RED85414.1"/>
    </source>
</evidence>
<feature type="domain" description="Non-reducing end beta-L-arabinofuranosidase-like GH127 catalytic" evidence="1">
    <location>
        <begin position="32"/>
        <end position="377"/>
    </location>
</feature>
<dbReference type="OrthoDB" id="9757939at2"/>
<protein>
    <recommendedName>
        <fullName evidence="5">DUF1680 family protein</fullName>
    </recommendedName>
</protein>
<dbReference type="SUPFAM" id="SSF48208">
    <property type="entry name" value="Six-hairpin glycosidases"/>
    <property type="match status" value="1"/>
</dbReference>
<comment type="caution">
    <text evidence="3">The sequence shown here is derived from an EMBL/GenBank/DDBJ whole genome shotgun (WGS) entry which is preliminary data.</text>
</comment>
<sequence length="657" mass="74559">MTIKFKDKLVRPEMGKVILEGYLGKRIESCIRNGVMAAQHSLYAIPFREKTDDDGSWGGEFWGKWFTSASLAYRYQPTEAHRKILNNAVEELLATQESNGRISSCKEDFGVWDVWGRKYALLGLIAYYEETGERKALDAAVHALDDLIEVAGPGKRKLTETGLSLLEALSSCSILEPIALLYQHTGIARFLEFAEYLVSLWSEPNRYTPKGMRLVEDALEGLEPVRISSPKGYEMMSCFEGLCELYRVTGNQTYLDAAVKFANRVRKKEIMIVGSGSSGELWCDGASRQTELIEQPMETCVTATWVKLCYQLLRLTQDSVWADEMEISVYNSLLSAMVPDGSWWAYFSALIGERVPSHMQNEIVQCSCCSANGPRGLLTVPGWAVMMGTAGPVVNLYVKGSWKLKLAGGQEVELLQETDYPEQNRISIKVRQQVTANYAISFRIPSWSKQTELFVNGEKYVCEPGKYVEITREWTDGDEVELVLDLRGRVMTAPGNVNQKAIMRGPVVLALDSRMVKEENVTLWLRPDSMKWKRNEDWNMDYVLLENVTADEEYIELTPIADKPEGVWMAFEVPFLYRPSHFVKHEKRTLFMCDYTSAGNEFCEQNRFRVWLPQPLYMGSAFPTGTWRILVHTEDRPKIPDRAIQIPQSGALSLGRN</sequence>
<dbReference type="InterPro" id="IPR008928">
    <property type="entry name" value="6-hairpin_glycosidase_sf"/>
</dbReference>
<dbReference type="AlphaFoldDB" id="A0A3D9KHR0"/>
<proteinExistence type="predicted"/>
<accession>A0A3D9KHR0</accession>
<keyword evidence="4" id="KW-1185">Reference proteome</keyword>
<gene>
    <name evidence="3" type="ORF">DFP98_104119</name>
</gene>
<dbReference type="InterPro" id="IPR012878">
    <property type="entry name" value="Beta-AFase-like_GH127_cat"/>
</dbReference>
<evidence type="ECO:0000313" key="4">
    <source>
        <dbReference type="Proteomes" id="UP000256977"/>
    </source>
</evidence>
<dbReference type="InterPro" id="IPR049174">
    <property type="entry name" value="Beta-AFase-like"/>
</dbReference>
<dbReference type="PANTHER" id="PTHR43465:SF2">
    <property type="entry name" value="DUF1680 DOMAIN PROTEIN (AFU_ORTHOLOGUE AFUA_1G08910)"/>
    <property type="match status" value="1"/>
</dbReference>
<name>A0A3D9KHR0_9BACL</name>